<dbReference type="PANTHER" id="PTHR11514:SF115">
    <property type="entry name" value="TRANSCRIPTION FACTOR"/>
    <property type="match status" value="1"/>
</dbReference>
<dbReference type="PANTHER" id="PTHR11514">
    <property type="entry name" value="MYC"/>
    <property type="match status" value="1"/>
</dbReference>
<keyword evidence="4" id="KW-0539">Nucleus</keyword>
<organism evidence="9">
    <name type="scientific">Brachypodium distachyon</name>
    <name type="common">Purple false brome</name>
    <name type="synonym">Trachynia distachya</name>
    <dbReference type="NCBI Taxonomy" id="15368"/>
    <lineage>
        <taxon>Eukaryota</taxon>
        <taxon>Viridiplantae</taxon>
        <taxon>Streptophyta</taxon>
        <taxon>Embryophyta</taxon>
        <taxon>Tracheophyta</taxon>
        <taxon>Spermatophyta</taxon>
        <taxon>Magnoliopsida</taxon>
        <taxon>Liliopsida</taxon>
        <taxon>Poales</taxon>
        <taxon>Poaceae</taxon>
        <taxon>BOP clade</taxon>
        <taxon>Pooideae</taxon>
        <taxon>Stipodae</taxon>
        <taxon>Brachypodieae</taxon>
        <taxon>Brachypodium</taxon>
    </lineage>
</organism>
<evidence type="ECO:0000313" key="10">
    <source>
        <dbReference type="Proteomes" id="UP000008810"/>
    </source>
</evidence>
<evidence type="ECO:0000256" key="4">
    <source>
        <dbReference type="RuleBase" id="RU369104"/>
    </source>
</evidence>
<dbReference type="EMBL" id="CM000882">
    <property type="protein sequence ID" value="KQJ99242.1"/>
    <property type="molecule type" value="Genomic_DNA"/>
</dbReference>
<evidence type="ECO:0000256" key="2">
    <source>
        <dbReference type="ARBA" id="ARBA00023015"/>
    </source>
</evidence>
<sequence>MDEQLMFFPASGSSSCSPPSAASFFSAASPRPHPPPVIEFVSCEVPEQWLTNDVDDLEFLTTSIDLDNNNYQQQLAYWGGSAATEPPCGSAAATMKSSRRGRKPKPGPRAPGVSHVEAERHRRERLNRRFCDLRAAVPNVSRMDKASLLGDAVGYIAHLRARVARLEREAAVAREQAQAQARQMAPRPVGEEEEEEEWLEVRMVGREAAAPAPARLMAALRALGLPVQHACVSRVHGRGAPTVVQDVVVDVPDAGLRDEGRLRAALLRGLQAAAAGDQLATPS</sequence>
<comment type="subcellular location">
    <subcellularLocation>
        <location evidence="4">Nucleus</location>
    </subcellularLocation>
</comment>
<dbReference type="RefSeq" id="XP_024317224.1">
    <property type="nucleotide sequence ID" value="XM_024461456.1"/>
</dbReference>
<reference evidence="8" key="2">
    <citation type="submission" date="2017-06" db="EMBL/GenBank/DDBJ databases">
        <title>WGS assembly of Brachypodium distachyon.</title>
        <authorList>
            <consortium name="The International Brachypodium Initiative"/>
            <person name="Lucas S."/>
            <person name="Harmon-Smith M."/>
            <person name="Lail K."/>
            <person name="Tice H."/>
            <person name="Grimwood J."/>
            <person name="Bruce D."/>
            <person name="Barry K."/>
            <person name="Shu S."/>
            <person name="Lindquist E."/>
            <person name="Wang M."/>
            <person name="Pitluck S."/>
            <person name="Vogel J.P."/>
            <person name="Garvin D.F."/>
            <person name="Mockler T.C."/>
            <person name="Schmutz J."/>
            <person name="Rokhsar D."/>
            <person name="Bevan M.W."/>
        </authorList>
    </citation>
    <scope>NUCLEOTIDE SEQUENCE</scope>
    <source>
        <strain evidence="8">Bd21</strain>
    </source>
</reference>
<dbReference type="eggNOG" id="ENOG502QS6Z">
    <property type="taxonomic scope" value="Eukaryota"/>
</dbReference>
<dbReference type="GeneID" id="100824921"/>
<comment type="similarity">
    <text evidence="1">Belongs to the bHLH protein family.</text>
</comment>
<dbReference type="Gramene" id="KQJ99242">
    <property type="protein sequence ID" value="KQJ99242"/>
    <property type="gene ID" value="BRADI_3g41940v3"/>
</dbReference>
<dbReference type="Gene3D" id="4.10.280.10">
    <property type="entry name" value="Helix-loop-helix DNA-binding domain"/>
    <property type="match status" value="1"/>
</dbReference>
<feature type="region of interest" description="Disordered" evidence="6">
    <location>
        <begin position="88"/>
        <end position="121"/>
    </location>
</feature>
<dbReference type="InterPro" id="IPR036638">
    <property type="entry name" value="HLH_DNA-bd_sf"/>
</dbReference>
<keyword evidence="3 4" id="KW-0804">Transcription</keyword>
<dbReference type="GO" id="GO:0046983">
    <property type="term" value="F:protein dimerization activity"/>
    <property type="evidence" value="ECO:0007669"/>
    <property type="project" value="InterPro"/>
</dbReference>
<keyword evidence="2 4" id="KW-0805">Transcription regulation</keyword>
<dbReference type="GO" id="GO:0006355">
    <property type="term" value="P:regulation of DNA-templated transcription"/>
    <property type="evidence" value="ECO:0000318"/>
    <property type="project" value="GO_Central"/>
</dbReference>
<dbReference type="OMA" id="DVPDQWM"/>
<evidence type="ECO:0000259" key="7">
    <source>
        <dbReference type="PROSITE" id="PS50888"/>
    </source>
</evidence>
<dbReference type="Pfam" id="PF00010">
    <property type="entry name" value="HLH"/>
    <property type="match status" value="1"/>
</dbReference>
<feature type="coiled-coil region" evidence="5">
    <location>
        <begin position="156"/>
        <end position="183"/>
    </location>
</feature>
<evidence type="ECO:0000256" key="6">
    <source>
        <dbReference type="SAM" id="MobiDB-lite"/>
    </source>
</evidence>
<protein>
    <recommendedName>
        <fullName evidence="4">Transcription factor</fullName>
        <shortName evidence="4">bHLH transcription factor</shortName>
    </recommendedName>
    <alternativeName>
        <fullName evidence="4">Basic helix-loop-helix protein</fullName>
    </alternativeName>
</protein>
<evidence type="ECO:0000256" key="3">
    <source>
        <dbReference type="ARBA" id="ARBA00023163"/>
    </source>
</evidence>
<dbReference type="HOGENOM" id="CLU_086832_0_0_1"/>
<feature type="compositionally biased region" description="Basic residues" evidence="6">
    <location>
        <begin position="97"/>
        <end position="106"/>
    </location>
</feature>
<dbReference type="Proteomes" id="UP000008810">
    <property type="component" value="Chromosome 3"/>
</dbReference>
<evidence type="ECO:0000256" key="1">
    <source>
        <dbReference type="ARBA" id="ARBA00005510"/>
    </source>
</evidence>
<evidence type="ECO:0000313" key="9">
    <source>
        <dbReference type="EnsemblPlants" id="KQJ99242"/>
    </source>
</evidence>
<dbReference type="AlphaFoldDB" id="I1I962"/>
<evidence type="ECO:0000313" key="8">
    <source>
        <dbReference type="EMBL" id="KQJ99242.1"/>
    </source>
</evidence>
<reference evidence="8 9" key="1">
    <citation type="journal article" date="2010" name="Nature">
        <title>Genome sequencing and analysis of the model grass Brachypodium distachyon.</title>
        <authorList>
            <consortium name="International Brachypodium Initiative"/>
        </authorList>
    </citation>
    <scope>NUCLEOTIDE SEQUENCE [LARGE SCALE GENOMIC DNA]</scope>
    <source>
        <strain evidence="8">Bd21</strain>
        <strain evidence="9">cv. Bd21</strain>
    </source>
</reference>
<keyword evidence="10" id="KW-1185">Reference proteome</keyword>
<dbReference type="GO" id="GO:0003700">
    <property type="term" value="F:DNA-binding transcription factor activity"/>
    <property type="evidence" value="ECO:0000318"/>
    <property type="project" value="GO_Central"/>
</dbReference>
<dbReference type="GO" id="GO:0000976">
    <property type="term" value="F:transcription cis-regulatory region binding"/>
    <property type="evidence" value="ECO:0000318"/>
    <property type="project" value="GO_Central"/>
</dbReference>
<keyword evidence="5" id="KW-0175">Coiled coil</keyword>
<feature type="domain" description="BHLH" evidence="7">
    <location>
        <begin position="110"/>
        <end position="159"/>
    </location>
</feature>
<name>I1I962_BRADI</name>
<evidence type="ECO:0000256" key="5">
    <source>
        <dbReference type="SAM" id="Coils"/>
    </source>
</evidence>
<dbReference type="SMART" id="SM00353">
    <property type="entry name" value="HLH"/>
    <property type="match status" value="1"/>
</dbReference>
<dbReference type="OrthoDB" id="691089at2759"/>
<dbReference type="InterPro" id="IPR045084">
    <property type="entry name" value="AIB/MYC-like"/>
</dbReference>
<dbReference type="InterPro" id="IPR011598">
    <property type="entry name" value="bHLH_dom"/>
</dbReference>
<gene>
    <name evidence="9" type="primary">LOC100824921</name>
    <name evidence="8" type="ORF">BRADI_3g41940v3</name>
</gene>
<accession>I1I962</accession>
<dbReference type="SUPFAM" id="SSF47459">
    <property type="entry name" value="HLH, helix-loop-helix DNA-binding domain"/>
    <property type="match status" value="1"/>
</dbReference>
<proteinExistence type="inferred from homology"/>
<dbReference type="GO" id="GO:0005634">
    <property type="term" value="C:nucleus"/>
    <property type="evidence" value="ECO:0000318"/>
    <property type="project" value="GO_Central"/>
</dbReference>
<dbReference type="PROSITE" id="PS50888">
    <property type="entry name" value="BHLH"/>
    <property type="match status" value="1"/>
</dbReference>
<reference evidence="9" key="3">
    <citation type="submission" date="2018-08" db="UniProtKB">
        <authorList>
            <consortium name="EnsemblPlants"/>
        </authorList>
    </citation>
    <scope>IDENTIFICATION</scope>
    <source>
        <strain evidence="9">cv. Bd21</strain>
    </source>
</reference>
<dbReference type="EnsemblPlants" id="KQJ99242">
    <property type="protein sequence ID" value="KQJ99242"/>
    <property type="gene ID" value="BRADI_3g41940v3"/>
</dbReference>